<proteinExistence type="predicted"/>
<feature type="transmembrane region" description="Helical" evidence="5">
    <location>
        <begin position="497"/>
        <end position="515"/>
    </location>
</feature>
<evidence type="ECO:0000256" key="2">
    <source>
        <dbReference type="ARBA" id="ARBA00022692"/>
    </source>
</evidence>
<protein>
    <submittedName>
        <fullName evidence="7">Boron transporter 1</fullName>
    </submittedName>
</protein>
<accession>A0ABR4NQC7</accession>
<keyword evidence="8" id="KW-1185">Reference proteome</keyword>
<dbReference type="Pfam" id="PF00955">
    <property type="entry name" value="HCO3_cotransp"/>
    <property type="match status" value="2"/>
</dbReference>
<keyword evidence="3 5" id="KW-1133">Transmembrane helix</keyword>
<feature type="transmembrane region" description="Helical" evidence="5">
    <location>
        <begin position="168"/>
        <end position="187"/>
    </location>
</feature>
<feature type="domain" description="Bicarbonate transporter-like transmembrane" evidence="6">
    <location>
        <begin position="63"/>
        <end position="228"/>
    </location>
</feature>
<feature type="domain" description="Bicarbonate transporter-like transmembrane" evidence="6">
    <location>
        <begin position="239"/>
        <end position="552"/>
    </location>
</feature>
<organism evidence="7 8">
    <name type="scientific">Nakaseomyces bracarensis</name>
    <dbReference type="NCBI Taxonomy" id="273131"/>
    <lineage>
        <taxon>Eukaryota</taxon>
        <taxon>Fungi</taxon>
        <taxon>Dikarya</taxon>
        <taxon>Ascomycota</taxon>
        <taxon>Saccharomycotina</taxon>
        <taxon>Saccharomycetes</taxon>
        <taxon>Saccharomycetales</taxon>
        <taxon>Saccharomycetaceae</taxon>
        <taxon>Nakaseomyces</taxon>
    </lineage>
</organism>
<comment type="caution">
    <text evidence="7">The sequence shown here is derived from an EMBL/GenBank/DDBJ whole genome shotgun (WGS) entry which is preliminary data.</text>
</comment>
<keyword evidence="4 5" id="KW-0472">Membrane</keyword>
<name>A0ABR4NQC7_9SACH</name>
<keyword evidence="2 5" id="KW-0812">Transmembrane</keyword>
<feature type="transmembrane region" description="Helical" evidence="5">
    <location>
        <begin position="521"/>
        <end position="541"/>
    </location>
</feature>
<feature type="transmembrane region" description="Helical" evidence="5">
    <location>
        <begin position="194"/>
        <end position="216"/>
    </location>
</feature>
<evidence type="ECO:0000313" key="8">
    <source>
        <dbReference type="Proteomes" id="UP001623330"/>
    </source>
</evidence>
<evidence type="ECO:0000313" key="7">
    <source>
        <dbReference type="EMBL" id="KAL3230447.1"/>
    </source>
</evidence>
<feature type="transmembrane region" description="Helical" evidence="5">
    <location>
        <begin position="455"/>
        <end position="477"/>
    </location>
</feature>
<dbReference type="InterPro" id="IPR003020">
    <property type="entry name" value="HCO3_transpt_euk"/>
</dbReference>
<dbReference type="Proteomes" id="UP001623330">
    <property type="component" value="Unassembled WGS sequence"/>
</dbReference>
<dbReference type="PANTHER" id="PTHR11453">
    <property type="entry name" value="ANION EXCHANGE PROTEIN"/>
    <property type="match status" value="1"/>
</dbReference>
<evidence type="ECO:0000259" key="6">
    <source>
        <dbReference type="Pfam" id="PF00955"/>
    </source>
</evidence>
<gene>
    <name evidence="7" type="ORF">RNJ44_00896</name>
</gene>
<feature type="transmembrane region" description="Helical" evidence="5">
    <location>
        <begin position="275"/>
        <end position="294"/>
    </location>
</feature>
<feature type="transmembrane region" description="Helical" evidence="5">
    <location>
        <begin position="122"/>
        <end position="148"/>
    </location>
</feature>
<evidence type="ECO:0000256" key="3">
    <source>
        <dbReference type="ARBA" id="ARBA00022989"/>
    </source>
</evidence>
<evidence type="ECO:0000256" key="1">
    <source>
        <dbReference type="ARBA" id="ARBA00004141"/>
    </source>
</evidence>
<reference evidence="7 8" key="1">
    <citation type="submission" date="2024-05" db="EMBL/GenBank/DDBJ databases">
        <title>Long read based assembly of the Candida bracarensis genome reveals expanded adhesin content.</title>
        <authorList>
            <person name="Marcet-Houben M."/>
            <person name="Ksiezopolska E."/>
            <person name="Gabaldon T."/>
        </authorList>
    </citation>
    <scope>NUCLEOTIDE SEQUENCE [LARGE SCALE GENOMIC DNA]</scope>
    <source>
        <strain evidence="7 8">CBM6</strain>
    </source>
</reference>
<dbReference type="PANTHER" id="PTHR11453:SF82">
    <property type="entry name" value="BORON TRANSPORTER 1"/>
    <property type="match status" value="1"/>
</dbReference>
<dbReference type="Gene3D" id="1.10.287.570">
    <property type="entry name" value="Helical hairpin bin"/>
    <property type="match status" value="1"/>
</dbReference>
<evidence type="ECO:0000256" key="5">
    <source>
        <dbReference type="SAM" id="Phobius"/>
    </source>
</evidence>
<feature type="transmembrane region" description="Helical" evidence="5">
    <location>
        <begin position="332"/>
        <end position="349"/>
    </location>
</feature>
<evidence type="ECO:0000256" key="4">
    <source>
        <dbReference type="ARBA" id="ARBA00023136"/>
    </source>
</evidence>
<comment type="subcellular location">
    <subcellularLocation>
        <location evidence="1">Membrane</location>
        <topology evidence="1">Multi-pass membrane protein</topology>
    </subcellularLocation>
</comment>
<sequence>MIIKRHTEMIQEDQTISVDSSYSGEDSERIDSSGLSDTEKEVATLEQQEFPKRKHKLPKPGIGIWLDLKDRIPWYWQDWKDSWDYRVIPSVIETYFNNLLPAIAFAQDMFDRTDKAYGVNEVLLASAMGGIVFGILAGQPLCIVGVTGPITIFNYTVFEIIKPLDTNYFGFIFWIYIWSMIFDLILAFSNAVCLLQYVTQFPCDIFGLFINIVYLQKGVQILTKQFRDKDGNDDPTAGFANVVVAISMTVIGTFFKLIKLTPILNARLRTVISDYSTALSVLFWSAFLHFGGYLRNVDFQKLPISKAYHPTSGVYRDRSTWLAYEKIPVRDVFIALPFGIILSILFYFDHSVSSLMAQKEEYKLKKPSSFHYDFALLGLTTGVSGVLGIPAPNGLIPQAPLHTESLLVHDKDENVVRCVEQRFTNTVQGALMLVTMSRGLLVCLGEIPQAVLSGLFMMMGIQGLVGNEIIHRIIWVFTEERNKSRDSILHKVPLKKLILFICFSLIGFVGEFAITDTIAAIGFPLILLLTVIGCFAFPYFFTQEELAVLDSNVAQEFTIKNLLLKNIGGAKFFPKKNEN</sequence>
<feature type="transmembrane region" description="Helical" evidence="5">
    <location>
        <begin position="370"/>
        <end position="391"/>
    </location>
</feature>
<dbReference type="InterPro" id="IPR011531">
    <property type="entry name" value="HCO3_transpt-like_TM_dom"/>
</dbReference>
<feature type="transmembrane region" description="Helical" evidence="5">
    <location>
        <begin position="236"/>
        <end position="255"/>
    </location>
</feature>
<dbReference type="EMBL" id="JBEVYD010000009">
    <property type="protein sequence ID" value="KAL3230447.1"/>
    <property type="molecule type" value="Genomic_DNA"/>
</dbReference>